<feature type="transmembrane region" description="Helical" evidence="1">
    <location>
        <begin position="157"/>
        <end position="178"/>
    </location>
</feature>
<dbReference type="PANTHER" id="PTHR34219">
    <property type="entry name" value="IRON-REGULATED INNER MEMBRANE PROTEIN-RELATED"/>
    <property type="match status" value="1"/>
</dbReference>
<dbReference type="Pfam" id="PF03929">
    <property type="entry name" value="PepSY_TM"/>
    <property type="match status" value="1"/>
</dbReference>
<keyword evidence="1" id="KW-1133">Transmembrane helix</keyword>
<accession>A0AAJ5WX58</accession>
<protein>
    <submittedName>
        <fullName evidence="2">PepSY domain-containing protein</fullName>
    </submittedName>
</protein>
<evidence type="ECO:0000313" key="3">
    <source>
        <dbReference type="Proteomes" id="UP001213664"/>
    </source>
</evidence>
<reference evidence="2" key="1">
    <citation type="submission" date="2023-03" db="EMBL/GenBank/DDBJ databases">
        <title>Andean soil-derived lignocellulolytic bacterial consortium as a source of novel taxa and putative plastic-active enzymes.</title>
        <authorList>
            <person name="Diaz-Garcia L."/>
            <person name="Chuvochina M."/>
            <person name="Feuerriegel G."/>
            <person name="Bunk B."/>
            <person name="Sproer C."/>
            <person name="Streit W.R."/>
            <person name="Rodriguez L.M."/>
            <person name="Overmann J."/>
            <person name="Jimenez D.J."/>
        </authorList>
    </citation>
    <scope>NUCLEOTIDE SEQUENCE</scope>
    <source>
        <strain evidence="2">MAG 833</strain>
    </source>
</reference>
<feature type="transmembrane region" description="Helical" evidence="1">
    <location>
        <begin position="30"/>
        <end position="54"/>
    </location>
</feature>
<proteinExistence type="predicted"/>
<organism evidence="2 3">
    <name type="scientific">Candidatus Brevundimonas colombiensis</name>
    <dbReference type="NCBI Taxonomy" id="3121376"/>
    <lineage>
        <taxon>Bacteria</taxon>
        <taxon>Pseudomonadati</taxon>
        <taxon>Pseudomonadota</taxon>
        <taxon>Alphaproteobacteria</taxon>
        <taxon>Caulobacterales</taxon>
        <taxon>Caulobacteraceae</taxon>
        <taxon>Brevundimonas</taxon>
    </lineage>
</organism>
<feature type="transmembrane region" description="Helical" evidence="1">
    <location>
        <begin position="416"/>
        <end position="442"/>
    </location>
</feature>
<dbReference type="PANTHER" id="PTHR34219:SF1">
    <property type="entry name" value="PEPSY DOMAIN-CONTAINING PROTEIN"/>
    <property type="match status" value="1"/>
</dbReference>
<keyword evidence="1" id="KW-0472">Membrane</keyword>
<name>A0AAJ5WX58_9CAUL</name>
<gene>
    <name evidence="2" type="ORF">P0Y50_10000</name>
</gene>
<evidence type="ECO:0000256" key="1">
    <source>
        <dbReference type="SAM" id="Phobius"/>
    </source>
</evidence>
<dbReference type="EMBL" id="CP119326">
    <property type="protein sequence ID" value="WEK38881.1"/>
    <property type="molecule type" value="Genomic_DNA"/>
</dbReference>
<keyword evidence="1" id="KW-0812">Transmembrane</keyword>
<dbReference type="Proteomes" id="UP001213664">
    <property type="component" value="Chromosome"/>
</dbReference>
<dbReference type="AlphaFoldDB" id="A0AAJ5WX58"/>
<dbReference type="InterPro" id="IPR005625">
    <property type="entry name" value="PepSY-ass_TM"/>
</dbReference>
<evidence type="ECO:0000313" key="2">
    <source>
        <dbReference type="EMBL" id="WEK38881.1"/>
    </source>
</evidence>
<feature type="transmembrane region" description="Helical" evidence="1">
    <location>
        <begin position="208"/>
        <end position="228"/>
    </location>
</feature>
<feature type="transmembrane region" description="Helical" evidence="1">
    <location>
        <begin position="370"/>
        <end position="391"/>
    </location>
</feature>
<sequence>MSSKTIAAPPPLRSAQPGDLSGAYRAVWRWHFYAGVFVMPVLMLLALTGGLYLFKDEIDGLVYRDMIRVPVAQGQVAPEIWAASAAKAAGGRVANLTLPARADEAVRLRVDRPDGVQKTVFIDPHTGRATGVIPAGGVMELVKRLHSLTLLGRPFNILVEIVAGWTIILFATGLYLWWPRGRAVAVFRPLTTDSRRRPFWRDLHALTGFYVGGVVLFLAVTGMPWSAVWGDRVMGWVKETGWGRPPAPVAGAWQRAQHHDAPVGAGWTMEGMVMTHDHAGHGALTQVMHVADAAGLARPYAINIPASEGTAYTVTTQARRVQDSRSLYIDGASGRVLGDIGYDQFGAGAKAIELGIYTHQGTQFGQANRIVMLLGCLGVWLVAVSGLVMWWKRRPPDLSRRRLGAPPAPPGPRARAAVLGIVLPLAILYPLTGLSLIAAVLLDRAIRLMIGRRSAAS</sequence>